<gene>
    <name evidence="2" type="primary">Necator_chrX.g22675</name>
    <name evidence="2" type="ORF">RB195_022512</name>
</gene>
<dbReference type="PANTHER" id="PTHR37984:SF5">
    <property type="entry name" value="PROTEIN NYNRIN-LIKE"/>
    <property type="match status" value="1"/>
</dbReference>
<dbReference type="Proteomes" id="UP001303046">
    <property type="component" value="Unassembled WGS sequence"/>
</dbReference>
<evidence type="ECO:0000313" key="2">
    <source>
        <dbReference type="EMBL" id="KAK6761467.1"/>
    </source>
</evidence>
<dbReference type="InterPro" id="IPR000477">
    <property type="entry name" value="RT_dom"/>
</dbReference>
<organism evidence="2 3">
    <name type="scientific">Necator americanus</name>
    <name type="common">Human hookworm</name>
    <dbReference type="NCBI Taxonomy" id="51031"/>
    <lineage>
        <taxon>Eukaryota</taxon>
        <taxon>Metazoa</taxon>
        <taxon>Ecdysozoa</taxon>
        <taxon>Nematoda</taxon>
        <taxon>Chromadorea</taxon>
        <taxon>Rhabditida</taxon>
        <taxon>Rhabditina</taxon>
        <taxon>Rhabditomorpha</taxon>
        <taxon>Strongyloidea</taxon>
        <taxon>Ancylostomatidae</taxon>
        <taxon>Bunostominae</taxon>
        <taxon>Necator</taxon>
    </lineage>
</organism>
<evidence type="ECO:0000313" key="3">
    <source>
        <dbReference type="Proteomes" id="UP001303046"/>
    </source>
</evidence>
<sequence>MIRRLDTHTEDTPLTIEDLVAECENFTALKMDNTDMEGSHDIHVVQKKNHWTEDTTEKKEIDRLVAEEVISPVEHSEWATPIVVVKKKKAYLQVEFEEKSREMLTINKHRGLYRYNRLPFGVKSAPGIFQQIMDSMICGLEGVAAYLDDMIVTGRTQQEHRSNLEALFGKIHEYGFRDGRHPDPEKIEVICQMPVPKNVAEVRSLLGMINYYGSFVAEMRQLRAPLDALLKKNVTFKWNEECEAAFNRAKKVLASDLLLTHFDPCLDIIVAYNV</sequence>
<dbReference type="Gene3D" id="3.10.10.10">
    <property type="entry name" value="HIV Type 1 Reverse Transcriptase, subunit A, domain 1"/>
    <property type="match status" value="2"/>
</dbReference>
<dbReference type="EMBL" id="JAVFWL010000006">
    <property type="protein sequence ID" value="KAK6761467.1"/>
    <property type="molecule type" value="Genomic_DNA"/>
</dbReference>
<dbReference type="SUPFAM" id="SSF56672">
    <property type="entry name" value="DNA/RNA polymerases"/>
    <property type="match status" value="1"/>
</dbReference>
<dbReference type="Pfam" id="PF00078">
    <property type="entry name" value="RVT_1"/>
    <property type="match status" value="1"/>
</dbReference>
<comment type="caution">
    <text evidence="2">The sequence shown here is derived from an EMBL/GenBank/DDBJ whole genome shotgun (WGS) entry which is preliminary data.</text>
</comment>
<keyword evidence="3" id="KW-1185">Reference proteome</keyword>
<feature type="domain" description="Reverse transcriptase" evidence="1">
    <location>
        <begin position="79"/>
        <end position="177"/>
    </location>
</feature>
<dbReference type="InterPro" id="IPR050951">
    <property type="entry name" value="Retrovirus_Pol_polyprotein"/>
</dbReference>
<name>A0ABR1EFJ8_NECAM</name>
<dbReference type="PANTHER" id="PTHR37984">
    <property type="entry name" value="PROTEIN CBG26694"/>
    <property type="match status" value="1"/>
</dbReference>
<accession>A0ABR1EFJ8</accession>
<evidence type="ECO:0000259" key="1">
    <source>
        <dbReference type="Pfam" id="PF00078"/>
    </source>
</evidence>
<reference evidence="2 3" key="1">
    <citation type="submission" date="2023-08" db="EMBL/GenBank/DDBJ databases">
        <title>A Necator americanus chromosomal reference genome.</title>
        <authorList>
            <person name="Ilik V."/>
            <person name="Petrzelkova K.J."/>
            <person name="Pardy F."/>
            <person name="Fuh T."/>
            <person name="Niatou-Singa F.S."/>
            <person name="Gouil Q."/>
            <person name="Baker L."/>
            <person name="Ritchie M.E."/>
            <person name="Jex A.R."/>
            <person name="Gazzola D."/>
            <person name="Li H."/>
            <person name="Toshio Fujiwara R."/>
            <person name="Zhan B."/>
            <person name="Aroian R.V."/>
            <person name="Pafco B."/>
            <person name="Schwarz E.M."/>
        </authorList>
    </citation>
    <scope>NUCLEOTIDE SEQUENCE [LARGE SCALE GENOMIC DNA]</scope>
    <source>
        <strain evidence="2 3">Aroian</strain>
        <tissue evidence="2">Whole animal</tissue>
    </source>
</reference>
<dbReference type="InterPro" id="IPR043128">
    <property type="entry name" value="Rev_trsase/Diguanyl_cyclase"/>
</dbReference>
<protein>
    <recommendedName>
        <fullName evidence="1">Reverse transcriptase domain-containing protein</fullName>
    </recommendedName>
</protein>
<dbReference type="CDD" id="cd01647">
    <property type="entry name" value="RT_LTR"/>
    <property type="match status" value="1"/>
</dbReference>
<dbReference type="InterPro" id="IPR043502">
    <property type="entry name" value="DNA/RNA_pol_sf"/>
</dbReference>
<dbReference type="Gene3D" id="3.30.70.270">
    <property type="match status" value="2"/>
</dbReference>
<proteinExistence type="predicted"/>